<keyword evidence="2" id="KW-1185">Reference proteome</keyword>
<reference evidence="2" key="1">
    <citation type="journal article" date="2023" name="Nat. Plants">
        <title>Single-cell RNA sequencing provides a high-resolution roadmap for understanding the multicellular compartmentation of specialized metabolism.</title>
        <authorList>
            <person name="Sun S."/>
            <person name="Shen X."/>
            <person name="Li Y."/>
            <person name="Li Y."/>
            <person name="Wang S."/>
            <person name="Li R."/>
            <person name="Zhang H."/>
            <person name="Shen G."/>
            <person name="Guo B."/>
            <person name="Wei J."/>
            <person name="Xu J."/>
            <person name="St-Pierre B."/>
            <person name="Chen S."/>
            <person name="Sun C."/>
        </authorList>
    </citation>
    <scope>NUCLEOTIDE SEQUENCE [LARGE SCALE GENOMIC DNA]</scope>
</reference>
<dbReference type="Proteomes" id="UP001060085">
    <property type="component" value="Linkage Group LG01"/>
</dbReference>
<gene>
    <name evidence="1" type="ORF">M9H77_05393</name>
</gene>
<dbReference type="EMBL" id="CM044701">
    <property type="protein sequence ID" value="KAI5684165.1"/>
    <property type="molecule type" value="Genomic_DNA"/>
</dbReference>
<evidence type="ECO:0000313" key="1">
    <source>
        <dbReference type="EMBL" id="KAI5684165.1"/>
    </source>
</evidence>
<name>A0ACC0CGZ4_CATRO</name>
<organism evidence="1 2">
    <name type="scientific">Catharanthus roseus</name>
    <name type="common">Madagascar periwinkle</name>
    <name type="synonym">Vinca rosea</name>
    <dbReference type="NCBI Taxonomy" id="4058"/>
    <lineage>
        <taxon>Eukaryota</taxon>
        <taxon>Viridiplantae</taxon>
        <taxon>Streptophyta</taxon>
        <taxon>Embryophyta</taxon>
        <taxon>Tracheophyta</taxon>
        <taxon>Spermatophyta</taxon>
        <taxon>Magnoliopsida</taxon>
        <taxon>eudicotyledons</taxon>
        <taxon>Gunneridae</taxon>
        <taxon>Pentapetalae</taxon>
        <taxon>asterids</taxon>
        <taxon>lamiids</taxon>
        <taxon>Gentianales</taxon>
        <taxon>Apocynaceae</taxon>
        <taxon>Rauvolfioideae</taxon>
        <taxon>Vinceae</taxon>
        <taxon>Catharanthinae</taxon>
        <taxon>Catharanthus</taxon>
    </lineage>
</organism>
<sequence>MSTTISFAPIIFRIHHRPWHPPRTPARGLGHQRLRFTSGISSSFKDKRTLKLTSMAESARIRDGNGDGGITALEQEGLIDGSSNLGADGFEATLNSLSKWLVAAVLGVIVLWRHDAEALWAAGGSVINSVLSIILKKALNQERPVANLRSDPGMPSSHAQSISFAVVFAILSVVQWLGWNGSTAVLSGLFIALGSYFSWLRVSQKLHTISQVVVGALVGTIFSIIWFWSWDSFVVKAFTSYLWVRIVITLGGAVFCVGFLLYVLRYWVMETVILYMSRKS</sequence>
<accession>A0ACC0CGZ4</accession>
<proteinExistence type="predicted"/>
<comment type="caution">
    <text evidence="1">The sequence shown here is derived from an EMBL/GenBank/DDBJ whole genome shotgun (WGS) entry which is preliminary data.</text>
</comment>
<protein>
    <submittedName>
        <fullName evidence="1">Uncharacterized protein</fullName>
    </submittedName>
</protein>
<evidence type="ECO:0000313" key="2">
    <source>
        <dbReference type="Proteomes" id="UP001060085"/>
    </source>
</evidence>